<reference evidence="11 12" key="1">
    <citation type="submission" date="2016-11" db="UniProtKB">
        <authorList>
            <consortium name="WormBaseParasite"/>
        </authorList>
    </citation>
    <scope>IDENTIFICATION</scope>
</reference>
<proteinExistence type="inferred from homology"/>
<keyword evidence="5" id="KW-0430">Lectin</keyword>
<dbReference type="Proteomes" id="UP000095280">
    <property type="component" value="Unplaced"/>
</dbReference>
<dbReference type="GO" id="GO:0042806">
    <property type="term" value="F:fucose binding"/>
    <property type="evidence" value="ECO:0007669"/>
    <property type="project" value="UniProtKB-ARBA"/>
</dbReference>
<dbReference type="WBParaSite" id="maker-uti_cns_0000930-snap-gene-0.61-mRNA-1">
    <property type="protein sequence ID" value="maker-uti_cns_0000930-snap-gene-0.61-mRNA-1"/>
    <property type="gene ID" value="maker-uti_cns_0000930-snap-gene-0.61"/>
</dbReference>
<feature type="domain" description="Fucolectin tachylectin-4 pentraxin-1" evidence="9">
    <location>
        <begin position="97"/>
        <end position="224"/>
    </location>
</feature>
<evidence type="ECO:0000256" key="3">
    <source>
        <dbReference type="ARBA" id="ARBA00011233"/>
    </source>
</evidence>
<organism evidence="10 11">
    <name type="scientific">Macrostomum lignano</name>
    <dbReference type="NCBI Taxonomy" id="282301"/>
    <lineage>
        <taxon>Eukaryota</taxon>
        <taxon>Metazoa</taxon>
        <taxon>Spiralia</taxon>
        <taxon>Lophotrochozoa</taxon>
        <taxon>Platyhelminthes</taxon>
        <taxon>Rhabditophora</taxon>
        <taxon>Macrostomorpha</taxon>
        <taxon>Macrostomida</taxon>
        <taxon>Macrostomidae</taxon>
        <taxon>Macrostomum</taxon>
    </lineage>
</organism>
<dbReference type="GO" id="GO:0046872">
    <property type="term" value="F:metal ion binding"/>
    <property type="evidence" value="ECO:0007669"/>
    <property type="project" value="UniProtKB-KW"/>
</dbReference>
<accession>A0A1I8G576</accession>
<dbReference type="AlphaFoldDB" id="A0A1I8G576"/>
<feature type="signal peptide" evidence="8">
    <location>
        <begin position="1"/>
        <end position="21"/>
    </location>
</feature>
<keyword evidence="7" id="KW-1015">Disulfide bond</keyword>
<evidence type="ECO:0000256" key="2">
    <source>
        <dbReference type="ARBA" id="ARBA00010147"/>
    </source>
</evidence>
<keyword evidence="10" id="KW-1185">Reference proteome</keyword>
<dbReference type="GO" id="GO:0001868">
    <property type="term" value="P:regulation of complement activation, lectin pathway"/>
    <property type="evidence" value="ECO:0007669"/>
    <property type="project" value="UniProtKB-ARBA"/>
</dbReference>
<feature type="chain" id="PRO_5009845613" evidence="8">
    <location>
        <begin position="22"/>
        <end position="224"/>
    </location>
</feature>
<evidence type="ECO:0000313" key="12">
    <source>
        <dbReference type="WBParaSite" id="maker-uti_cns_0045372-snap-gene-1.17-mRNA-1"/>
    </source>
</evidence>
<evidence type="ECO:0000256" key="4">
    <source>
        <dbReference type="ARBA" id="ARBA00022723"/>
    </source>
</evidence>
<sequence>MPSKTLLLALVVILAARPSTQDPVFQVVKMGASEAPAVAKSVPGFSSIDCAMKCAEITGCFGFNWLQNLCGLFNISSYENAWTGCNNCDVFILPMPQKKRAANCTQSSTYSTTNHLSVCESAIDGNRSQLTALCSITQNGPNEWWEVELVNATWIKYVTIYNRQECCQEWLNKLSLQVDGVECNRVNLTVPFSIGNFSCNAFGSRVRVQSLVTNYLILCEVEVY</sequence>
<evidence type="ECO:0000256" key="7">
    <source>
        <dbReference type="ARBA" id="ARBA00023157"/>
    </source>
</evidence>
<keyword evidence="4" id="KW-0479">Metal-binding</keyword>
<comment type="similarity">
    <text evidence="2">Belongs to the fucolectin family.</text>
</comment>
<dbReference type="SUPFAM" id="SSF49785">
    <property type="entry name" value="Galactose-binding domain-like"/>
    <property type="match status" value="1"/>
</dbReference>
<dbReference type="Pfam" id="PF22633">
    <property type="entry name" value="F5_F8_type_C_2"/>
    <property type="match status" value="1"/>
</dbReference>
<dbReference type="PANTHER" id="PTHR45713:SF6">
    <property type="entry name" value="F5_8 TYPE C DOMAIN-CONTAINING PROTEIN"/>
    <property type="match status" value="1"/>
</dbReference>
<dbReference type="WBParaSite" id="maker-uti_cns_0045372-snap-gene-1.17-mRNA-1">
    <property type="protein sequence ID" value="maker-uti_cns_0045372-snap-gene-1.17-mRNA-1"/>
    <property type="gene ID" value="maker-uti_cns_0045372-snap-gene-1.17"/>
</dbReference>
<evidence type="ECO:0000256" key="5">
    <source>
        <dbReference type="ARBA" id="ARBA00022734"/>
    </source>
</evidence>
<evidence type="ECO:0000313" key="10">
    <source>
        <dbReference type="Proteomes" id="UP000095280"/>
    </source>
</evidence>
<dbReference type="SMART" id="SM00607">
    <property type="entry name" value="FTP"/>
    <property type="match status" value="1"/>
</dbReference>
<evidence type="ECO:0000256" key="8">
    <source>
        <dbReference type="SAM" id="SignalP"/>
    </source>
</evidence>
<comment type="function">
    <text evidence="1">Acts as a defensive agent. Recognizes blood group fucosylated oligosaccharides including A, B, H and Lewis B-type antigens. Does not recognize Lewis A antigen and has low affinity for monovalent haptens.</text>
</comment>
<dbReference type="InterPro" id="IPR051941">
    <property type="entry name" value="BG_Antigen-Binding_Lectin"/>
</dbReference>
<keyword evidence="8" id="KW-0732">Signal</keyword>
<dbReference type="Gene3D" id="2.60.120.260">
    <property type="entry name" value="Galactose-binding domain-like"/>
    <property type="match status" value="1"/>
</dbReference>
<dbReference type="GO" id="GO:0010185">
    <property type="term" value="P:regulation of cellular defense response"/>
    <property type="evidence" value="ECO:0007669"/>
    <property type="project" value="UniProtKB-ARBA"/>
</dbReference>
<protein>
    <submittedName>
        <fullName evidence="11 12">FTP domain-containing protein</fullName>
    </submittedName>
</protein>
<dbReference type="PANTHER" id="PTHR45713">
    <property type="entry name" value="FTP DOMAIN-CONTAINING PROTEIN"/>
    <property type="match status" value="1"/>
</dbReference>
<evidence type="ECO:0000259" key="9">
    <source>
        <dbReference type="SMART" id="SM00607"/>
    </source>
</evidence>
<dbReference type="InterPro" id="IPR008979">
    <property type="entry name" value="Galactose-bd-like_sf"/>
</dbReference>
<evidence type="ECO:0000256" key="1">
    <source>
        <dbReference type="ARBA" id="ARBA00002219"/>
    </source>
</evidence>
<keyword evidence="6" id="KW-0106">Calcium</keyword>
<name>A0A1I8G576_9PLAT</name>
<evidence type="ECO:0000256" key="6">
    <source>
        <dbReference type="ARBA" id="ARBA00022837"/>
    </source>
</evidence>
<evidence type="ECO:0000313" key="11">
    <source>
        <dbReference type="WBParaSite" id="maker-uti_cns_0000930-snap-gene-0.61-mRNA-1"/>
    </source>
</evidence>
<comment type="subunit">
    <text evidence="3">Homotrimer.</text>
</comment>
<dbReference type="InterPro" id="IPR006585">
    <property type="entry name" value="FTP1"/>
</dbReference>